<reference evidence="3" key="1">
    <citation type="submission" date="2016-09" db="EMBL/GenBank/DDBJ databases">
        <authorList>
            <person name="Koehorst J."/>
        </authorList>
    </citation>
    <scope>NUCLEOTIDE SEQUENCE [LARGE SCALE GENOMIC DNA]</scope>
</reference>
<keyword evidence="1" id="KW-0472">Membrane</keyword>
<protein>
    <submittedName>
        <fullName evidence="2">Uncharacterized protein</fullName>
    </submittedName>
</protein>
<evidence type="ECO:0000256" key="1">
    <source>
        <dbReference type="SAM" id="Phobius"/>
    </source>
</evidence>
<dbReference type="KEGG" id="agl:PYTT_2271"/>
<dbReference type="AlphaFoldDB" id="A0A1H6M9W2"/>
<feature type="transmembrane region" description="Helical" evidence="1">
    <location>
        <begin position="20"/>
        <end position="42"/>
    </location>
</feature>
<evidence type="ECO:0000313" key="3">
    <source>
        <dbReference type="Proteomes" id="UP000176204"/>
    </source>
</evidence>
<keyword evidence="1" id="KW-1133">Transmembrane helix</keyword>
<dbReference type="EMBL" id="LT629973">
    <property type="protein sequence ID" value="SEH98134.1"/>
    <property type="molecule type" value="Genomic_DNA"/>
</dbReference>
<sequence>MILPGHLRFLLRKKRCKGFVLVATVMLMLLLSLLCVGLLSLATSQIRIADSSLLNSEARAQCLLALDVAIGDLQTTLGADQRVSAYSGILAFKENPDIEESGNAAHATTSFNPHILGVWRSWDTFLTAKSTSTDLKISDTYDAGRSKLFLRWLISSANESQLQELEGISDLGMRQPGRVLLLGQNTLGKSCPQQQYIYADLIQTPVRGQNKGYFAWWIGGENQKAKINLENEDSRKRGMDESFDTLDTTDILAIQRMTWNTPRPEPGGIEGLKDLPSETGARSRIISIETLPLVTMNHTGDHNYYFDITTSSVSLPVNVRKGGLKHDLNLLLTKKDLSSTEFERTDTADCPIFSDESVQKGTEPDMPIGSWQSMHAWYHLWPGAIEQNESSGDRTAGLIGAMDKAYTRLGGSVLANSGQTNSSYDNKTGFEKGDPKAGYARTPVMLAFYQTFGLTVEVNKENKEDENETTYDCGLSFAPMFLWWNPYNIPMRIRGDQLYSHSIPYKTTWMQLLGLRDEATGKYSWGSKEFIQRYDIYGLGGDWGNYFRKSMTDRSGDIVFAPGEIIFFSHAKARSNDQYSNPGANPWVEGYNPQAVAGYRVRIYSNKKKSEIDSGKYYIALRLGKNADGCSSSNLPYGSETDSRWMTPDSYEAISVLNGYGSMGPYDSSNGGVGKYLMSPQRFTLGWYDPNSPTDTVFCDPKQNNSIFTCNGTQSNREIPFFVAAVGATAKTGGHTDTRIYPDKDYRCKSWQHSSPAFWGSMSIRPDDQRRQYHPFQLSTLPAGTGLSMCPIEAIGRNGTLGITRDGEQVSFASIFELPIHPPFSLAGFSGMKLLPGWWETTPAGSSFTGTYAAAHLRRLQYQSGVSGVGIGNSFADPAIPADQVYQFNQSRISTNVPFCSRIFDNYFDHGFLINDALWDRFFCSSISDMPKSISSTTAQKAKDVAREFFKDGKRLPVRRYIKAQTGIRDDDMIQDILSDEGWKYIAQYILIDGGFNINSTSVNAWYALLQGLQNRKLVGRDGDSLAIVERDKKQEEVIFSRFGTSTTTKSLENFGSYDPLKGADFRGKGAYITAWGEVRKLSPEQLRKLAEQIVVQVKKRGPFLNMADFVNRRLDAKNTETSLSGALQAAIDATEINSMFNISVGDVATGDFFKFPEAVTGSIHTAAPGYLIQSDVLSSIGNVLTVRDDTFTIRAYGCVKDKSGRRILAQAWCEATVQRGIEYVDAADNPETATYEENNPKKRTVSDVNFAFGRKFRIVSFRWLDAAEI</sequence>
<dbReference type="Proteomes" id="UP000176204">
    <property type="component" value="Chromosome I"/>
</dbReference>
<proteinExistence type="predicted"/>
<evidence type="ECO:0000313" key="2">
    <source>
        <dbReference type="EMBL" id="SEH98134.1"/>
    </source>
</evidence>
<name>A0A1H6M9W2_9BACT</name>
<keyword evidence="1" id="KW-0812">Transmembrane</keyword>
<organism evidence="2 3">
    <name type="scientific">Akkermansia glycaniphila</name>
    <dbReference type="NCBI Taxonomy" id="1679444"/>
    <lineage>
        <taxon>Bacteria</taxon>
        <taxon>Pseudomonadati</taxon>
        <taxon>Verrucomicrobiota</taxon>
        <taxon>Verrucomicrobiia</taxon>
        <taxon>Verrucomicrobiales</taxon>
        <taxon>Akkermansiaceae</taxon>
        <taxon>Akkermansia</taxon>
    </lineage>
</organism>
<gene>
    <name evidence="2" type="ORF">PYTT_2271</name>
</gene>
<accession>A0A1H6M9W2</accession>
<keyword evidence="3" id="KW-1185">Reference proteome</keyword>